<keyword evidence="1" id="KW-0812">Transmembrane</keyword>
<evidence type="ECO:0000313" key="2">
    <source>
        <dbReference type="EMBL" id="OGZ64803.1"/>
    </source>
</evidence>
<evidence type="ECO:0000313" key="3">
    <source>
        <dbReference type="Proteomes" id="UP000176855"/>
    </source>
</evidence>
<dbReference type="Proteomes" id="UP000176855">
    <property type="component" value="Unassembled WGS sequence"/>
</dbReference>
<feature type="transmembrane region" description="Helical" evidence="1">
    <location>
        <begin position="12"/>
        <end position="34"/>
    </location>
</feature>
<comment type="caution">
    <text evidence="2">The sequence shown here is derived from an EMBL/GenBank/DDBJ whole genome shotgun (WGS) entry which is preliminary data.</text>
</comment>
<keyword evidence="1" id="KW-0472">Membrane</keyword>
<dbReference type="EMBL" id="MHOO01000002">
    <property type="protein sequence ID" value="OGZ64803.1"/>
    <property type="molecule type" value="Genomic_DNA"/>
</dbReference>
<keyword evidence="1" id="KW-1133">Transmembrane helix</keyword>
<organism evidence="2 3">
    <name type="scientific">Candidatus Staskawiczbacteria bacterium RIFCSPHIGHO2_01_FULL_39_25</name>
    <dbReference type="NCBI Taxonomy" id="1802202"/>
    <lineage>
        <taxon>Bacteria</taxon>
        <taxon>Candidatus Staskawicziibacteriota</taxon>
    </lineage>
</organism>
<dbReference type="AlphaFoldDB" id="A0A1G2HQT0"/>
<evidence type="ECO:0000256" key="1">
    <source>
        <dbReference type="SAM" id="Phobius"/>
    </source>
</evidence>
<sequence>MFLGLRVKFYKYMFSAIMGTILAPAVRPIQYAALKLVKRFRKKGDQRPIIATADHIMHHIVLTLGFKTFTDAKFRKLAEFGKISIEEHDRIFNEIQVTWICLILFYIDAVKSLVPLSDWHFWQDVAKYIPKDFEDILMGYGADERNAKMMTQLIDMRYKEYEALTHAVQETNDQYGIEFKSLSWEFKRITAYMQAAAIGTTDHIRRGKITEEDPLIKFLTEQLLFVERRISRFIKKL</sequence>
<proteinExistence type="predicted"/>
<gene>
    <name evidence="2" type="ORF">A2730_03795</name>
</gene>
<protein>
    <submittedName>
        <fullName evidence="2">Uncharacterized protein</fullName>
    </submittedName>
</protein>
<name>A0A1G2HQT0_9BACT</name>
<dbReference type="STRING" id="1802202.A2730_03795"/>
<reference evidence="2 3" key="1">
    <citation type="journal article" date="2016" name="Nat. Commun.">
        <title>Thousands of microbial genomes shed light on interconnected biogeochemical processes in an aquifer system.</title>
        <authorList>
            <person name="Anantharaman K."/>
            <person name="Brown C.T."/>
            <person name="Hug L.A."/>
            <person name="Sharon I."/>
            <person name="Castelle C.J."/>
            <person name="Probst A.J."/>
            <person name="Thomas B.C."/>
            <person name="Singh A."/>
            <person name="Wilkins M.J."/>
            <person name="Karaoz U."/>
            <person name="Brodie E.L."/>
            <person name="Williams K.H."/>
            <person name="Hubbard S.S."/>
            <person name="Banfield J.F."/>
        </authorList>
    </citation>
    <scope>NUCLEOTIDE SEQUENCE [LARGE SCALE GENOMIC DNA]</scope>
</reference>
<accession>A0A1G2HQT0</accession>